<dbReference type="OrthoDB" id="9776839at2"/>
<dbReference type="PRINTS" id="PR00368">
    <property type="entry name" value="FADPNR"/>
</dbReference>
<evidence type="ECO:0000259" key="2">
    <source>
        <dbReference type="Pfam" id="PF07992"/>
    </source>
</evidence>
<dbReference type="GO" id="GO:0016491">
    <property type="term" value="F:oxidoreductase activity"/>
    <property type="evidence" value="ECO:0007669"/>
    <property type="project" value="UniProtKB-KW"/>
</dbReference>
<dbReference type="EMBL" id="PGVA01000019">
    <property type="protein sequence ID" value="PLR83563.1"/>
    <property type="molecule type" value="Genomic_DNA"/>
</dbReference>
<dbReference type="Proteomes" id="UP000235114">
    <property type="component" value="Unassembled WGS sequence"/>
</dbReference>
<evidence type="ECO:0000313" key="5">
    <source>
        <dbReference type="Proteomes" id="UP000234951"/>
    </source>
</evidence>
<dbReference type="Proteomes" id="UP000234951">
    <property type="component" value="Unassembled WGS sequence"/>
</dbReference>
<dbReference type="EMBL" id="PGVD01000004">
    <property type="protein sequence ID" value="PLS00749.1"/>
    <property type="molecule type" value="Genomic_DNA"/>
</dbReference>
<name>A0A2N5GN98_9BACI</name>
<dbReference type="InterPro" id="IPR051691">
    <property type="entry name" value="Metab_Enz_Cyan_OpOx_G3PDH"/>
</dbReference>
<dbReference type="SUPFAM" id="SSF51905">
    <property type="entry name" value="FAD/NAD(P)-binding domain"/>
    <property type="match status" value="1"/>
</dbReference>
<dbReference type="PANTHER" id="PTHR42949:SF3">
    <property type="entry name" value="ANAEROBIC GLYCEROL-3-PHOSPHATE DEHYDROGENASE SUBUNIT B"/>
    <property type="match status" value="1"/>
</dbReference>
<evidence type="ECO:0000313" key="6">
    <source>
        <dbReference type="Proteomes" id="UP000235114"/>
    </source>
</evidence>
<dbReference type="Pfam" id="PF07992">
    <property type="entry name" value="Pyr_redox_2"/>
    <property type="match status" value="1"/>
</dbReference>
<reference evidence="3 5" key="1">
    <citation type="submission" date="2017-11" db="EMBL/GenBank/DDBJ databases">
        <title>Comparitive Functional Genomics of Dry Heat Resistant strains isolated from the Viking Spacecraft.</title>
        <authorList>
            <person name="Seuylemezian A."/>
            <person name="Cooper K."/>
            <person name="Vaishampayan P."/>
        </authorList>
    </citation>
    <scope>NUCLEOTIDE SEQUENCE [LARGE SCALE GENOMIC DNA]</scope>
    <source>
        <strain evidence="3 5">M4.6</strain>
    </source>
</reference>
<keyword evidence="1" id="KW-0560">Oxidoreductase</keyword>
<evidence type="ECO:0000313" key="3">
    <source>
        <dbReference type="EMBL" id="PLR83563.1"/>
    </source>
</evidence>
<feature type="domain" description="FAD/NAD(P)-binding" evidence="2">
    <location>
        <begin position="4"/>
        <end position="287"/>
    </location>
</feature>
<dbReference type="InterPro" id="IPR036188">
    <property type="entry name" value="FAD/NAD-bd_sf"/>
</dbReference>
<dbReference type="AlphaFoldDB" id="A0A2N5GN98"/>
<dbReference type="Gene3D" id="3.50.50.60">
    <property type="entry name" value="FAD/NAD(P)-binding domain"/>
    <property type="match status" value="2"/>
</dbReference>
<reference evidence="4 6" key="2">
    <citation type="submission" date="2017-12" db="EMBL/GenBank/DDBJ databases">
        <title>Comparative Functional Genomics of Dry Heat Resistant strains isolated from the Viking Spacecraft.</title>
        <authorList>
            <person name="Seuylemezian A."/>
            <person name="Cooper K."/>
            <person name="Vaishampayan P."/>
        </authorList>
    </citation>
    <scope>NUCLEOTIDE SEQUENCE [LARGE SCALE GENOMIC DNA]</scope>
    <source>
        <strain evidence="4 6">ATCC 29669</strain>
    </source>
</reference>
<dbReference type="PANTHER" id="PTHR42949">
    <property type="entry name" value="ANAEROBIC GLYCEROL-3-PHOSPHATE DEHYDROGENASE SUBUNIT B"/>
    <property type="match status" value="1"/>
</dbReference>
<dbReference type="RefSeq" id="WP_101577040.1">
    <property type="nucleotide sequence ID" value="NZ_PGVA01000019.1"/>
</dbReference>
<sequence length="362" mass="39648">METDVLIIGAGPAGLAAAFETASKGLDVTIVDESISMGGQLCQQTQFIRSLPSAYKQMRGFELARKLTEQLNEFPIHYLLEHRVIGLYKDGSVGITDEANVFPLKAKKIIVATGAAESAVPFPKWTLPGIMTIGAAQTLVNRDFVIPGKEAVIYGSSDFAVEVVIQLSDVGVKIKGIIENQSHVLARDKEKVEQVKKRGVPFYLNSTIKEARGNGQVDEIDIQQQDQVITEMVDLVCVDGGRTPILDSFYQLGCSFGYQVGLGGWLPQYNKLFQTDRNDVFIAGNAAGISSQGVLLVTGMITGISVSEALNSISMEDAEQIRYSLWKELEILETKLDTAAWQGRINHIENFANPKLRDQFMS</sequence>
<dbReference type="InterPro" id="IPR023753">
    <property type="entry name" value="FAD/NAD-binding_dom"/>
</dbReference>
<accession>A0A2N5GN98</accession>
<dbReference type="PRINTS" id="PR00469">
    <property type="entry name" value="PNDRDTASEII"/>
</dbReference>
<proteinExistence type="predicted"/>
<evidence type="ECO:0000313" key="4">
    <source>
        <dbReference type="EMBL" id="PLS00749.1"/>
    </source>
</evidence>
<comment type="caution">
    <text evidence="3">The sequence shown here is derived from an EMBL/GenBank/DDBJ whole genome shotgun (WGS) entry which is preliminary data.</text>
</comment>
<keyword evidence="6" id="KW-1185">Reference proteome</keyword>
<gene>
    <name evidence="3" type="ORF">CU635_09040</name>
    <name evidence="4" type="ORF">CVD25_01420</name>
</gene>
<protein>
    <recommendedName>
        <fullName evidence="2">FAD/NAD(P)-binding domain-containing protein</fullName>
    </recommendedName>
</protein>
<organism evidence="3 5">
    <name type="scientific">Bacillus canaveralius</name>
    <dbReference type="NCBI Taxonomy" id="1403243"/>
    <lineage>
        <taxon>Bacteria</taxon>
        <taxon>Bacillati</taxon>
        <taxon>Bacillota</taxon>
        <taxon>Bacilli</taxon>
        <taxon>Bacillales</taxon>
        <taxon>Bacillaceae</taxon>
        <taxon>Bacillus</taxon>
    </lineage>
</organism>
<evidence type="ECO:0000256" key="1">
    <source>
        <dbReference type="ARBA" id="ARBA00023002"/>
    </source>
</evidence>